<accession>A0A822XFZ6</accession>
<sequence>MALGRKRRQQTSIVVSRLLLLGEEGNTSEVKNNKSFQKILVFTIFILGEIHLSEVFLINYPFVGKEGRQYKGCN</sequence>
<dbReference type="Proteomes" id="UP000607653">
    <property type="component" value="Unassembled WGS sequence"/>
</dbReference>
<dbReference type="EMBL" id="DUZY01000001">
    <property type="protein sequence ID" value="DAD20414.1"/>
    <property type="molecule type" value="Genomic_DNA"/>
</dbReference>
<protein>
    <submittedName>
        <fullName evidence="2">Uncharacterized protein</fullName>
    </submittedName>
</protein>
<keyword evidence="3" id="KW-1185">Reference proteome</keyword>
<evidence type="ECO:0000313" key="3">
    <source>
        <dbReference type="Proteomes" id="UP000607653"/>
    </source>
</evidence>
<proteinExistence type="predicted"/>
<feature type="transmembrane region" description="Helical" evidence="1">
    <location>
        <begin position="39"/>
        <end position="62"/>
    </location>
</feature>
<organism evidence="2 3">
    <name type="scientific">Nelumbo nucifera</name>
    <name type="common">Sacred lotus</name>
    <dbReference type="NCBI Taxonomy" id="4432"/>
    <lineage>
        <taxon>Eukaryota</taxon>
        <taxon>Viridiplantae</taxon>
        <taxon>Streptophyta</taxon>
        <taxon>Embryophyta</taxon>
        <taxon>Tracheophyta</taxon>
        <taxon>Spermatophyta</taxon>
        <taxon>Magnoliopsida</taxon>
        <taxon>Proteales</taxon>
        <taxon>Nelumbonaceae</taxon>
        <taxon>Nelumbo</taxon>
    </lineage>
</organism>
<gene>
    <name evidence="2" type="ORF">HUJ06_021877</name>
</gene>
<comment type="caution">
    <text evidence="2">The sequence shown here is derived from an EMBL/GenBank/DDBJ whole genome shotgun (WGS) entry which is preliminary data.</text>
</comment>
<keyword evidence="1" id="KW-1133">Transmembrane helix</keyword>
<evidence type="ECO:0000313" key="2">
    <source>
        <dbReference type="EMBL" id="DAD20414.1"/>
    </source>
</evidence>
<dbReference type="AlphaFoldDB" id="A0A822XFZ6"/>
<evidence type="ECO:0000256" key="1">
    <source>
        <dbReference type="SAM" id="Phobius"/>
    </source>
</evidence>
<keyword evidence="1" id="KW-0472">Membrane</keyword>
<reference evidence="2 3" key="1">
    <citation type="journal article" date="2020" name="Mol. Biol. Evol.">
        <title>Distinct Expression and Methylation Patterns for Genes with Different Fates following a Single Whole-Genome Duplication in Flowering Plants.</title>
        <authorList>
            <person name="Shi T."/>
            <person name="Rahmani R.S."/>
            <person name="Gugger P.F."/>
            <person name="Wang M."/>
            <person name="Li H."/>
            <person name="Zhang Y."/>
            <person name="Li Z."/>
            <person name="Wang Q."/>
            <person name="Van de Peer Y."/>
            <person name="Marchal K."/>
            <person name="Chen J."/>
        </authorList>
    </citation>
    <scope>NUCLEOTIDE SEQUENCE [LARGE SCALE GENOMIC DNA]</scope>
    <source>
        <tissue evidence="2">Leaf</tissue>
    </source>
</reference>
<keyword evidence="1" id="KW-0812">Transmembrane</keyword>
<name>A0A822XFZ6_NELNU</name>